<feature type="region of interest" description="Disordered" evidence="9">
    <location>
        <begin position="1"/>
        <end position="36"/>
    </location>
</feature>
<name>M8BRE6_AEGTA</name>
<dbReference type="Gene3D" id="2.60.120.10">
    <property type="entry name" value="Jelly Rolls"/>
    <property type="match status" value="1"/>
</dbReference>
<dbReference type="InterPro" id="IPR014710">
    <property type="entry name" value="RmlC-like_jellyroll"/>
</dbReference>
<dbReference type="GO" id="GO:0010309">
    <property type="term" value="F:acireductone dioxygenase [iron(II)-requiring] activity"/>
    <property type="evidence" value="ECO:0007669"/>
    <property type="project" value="UniProtKB-UniRule"/>
</dbReference>
<evidence type="ECO:0000256" key="2">
    <source>
        <dbReference type="ARBA" id="ARBA00022490"/>
    </source>
</evidence>
<feature type="binding site" evidence="8">
    <location>
        <position position="184"/>
    </location>
    <ligand>
        <name>Fe(2+)</name>
        <dbReference type="ChEBI" id="CHEBI:29033"/>
        <note>for iron-dependent acireductone dioxygenase activity</note>
    </ligand>
</feature>
<protein>
    <recommendedName>
        <fullName evidence="8">Acireductone dioxygenase</fullName>
    </recommendedName>
    <alternativeName>
        <fullName evidence="8">Acireductone dioxygenase (Fe(2+)-requiring)</fullName>
        <shortName evidence="8">ARD'</shortName>
        <shortName evidence="8">Fe-ARD</shortName>
        <ecNumber evidence="8">1.13.11.54</ecNumber>
    </alternativeName>
    <alternativeName>
        <fullName evidence="8">Acireductone dioxygenase (Ni(2+)-requiring)</fullName>
        <shortName evidence="8">ARD</shortName>
        <shortName evidence="8">Ni-ARD</shortName>
        <ecNumber evidence="8">1.13.11.53</ecNumber>
    </alternativeName>
</protein>
<feature type="binding site" evidence="8">
    <location>
        <position position="190"/>
    </location>
    <ligand>
        <name>Ni(2+)</name>
        <dbReference type="ChEBI" id="CHEBI:49786"/>
        <note>for nickel-dependent acireductone dioxygenase activity</note>
    </ligand>
</feature>
<comment type="cofactor">
    <cofactor evidence="8">
        <name>Fe(2+)</name>
        <dbReference type="ChEBI" id="CHEBI:29033"/>
    </cofactor>
    <cofactor evidence="8">
        <name>Ni(2+)</name>
        <dbReference type="ChEBI" id="CHEBI:49786"/>
    </cofactor>
    <text evidence="8">Binds either 1 Fe or Ni cation per monomer. Iron-binding promotes an acireductone dioxygenase reaction producing 2-keto-4-methylthiobutyrate, while nickel-binding promotes an acireductone dioxygenase reaction producing 3-(methylsulfanyl)propanoate.</text>
</comment>
<comment type="similarity">
    <text evidence="8">Belongs to the acireductone dioxygenase (ARD) family.</text>
</comment>
<dbReference type="PANTHER" id="PTHR23418:SF4">
    <property type="entry name" value="ACIREDUCTONE DIOXYGENASE 4"/>
    <property type="match status" value="1"/>
</dbReference>
<evidence type="ECO:0000256" key="8">
    <source>
        <dbReference type="HAMAP-Rule" id="MF_03154"/>
    </source>
</evidence>
<evidence type="ECO:0000256" key="1">
    <source>
        <dbReference type="ARBA" id="ARBA00004413"/>
    </source>
</evidence>
<keyword evidence="8" id="KW-0486">Methionine biosynthesis</keyword>
<keyword evidence="8" id="KW-0028">Amino-acid biosynthesis</keyword>
<keyword evidence="6 8" id="KW-0408">Iron</keyword>
<sequence>MVMCGMAKNGSMTKNGEKQVDPEERGEGPGSSTVWQGAVRPLTCGPARNLAHISTAQWYTQYVRGAASRGEKKKEPPGSTQNASQSNELLGWFSPFIPLNMALQVWMVGENGEDLKNHRELLPLSKLQEIGVLYWHLDPKKSESEEELAKIRKDRGYNYMDYLDICPGKLANFEEKLKNFFTEHMHADEEIRYCLEGGGYFDVRDKDDKWVRIWIKEGDMIVLPAGIYHRFTLDAANHVKLMRLFLGEPVWTAHNRPQEDHPVRQEYVKRLTDDNAGLALAAH</sequence>
<keyword evidence="5 8" id="KW-0560">Oxidoreductase</keyword>
<keyword evidence="3 8" id="KW-0479">Metal-binding</keyword>
<feature type="binding site" evidence="8">
    <location>
        <position position="229"/>
    </location>
    <ligand>
        <name>Ni(2+)</name>
        <dbReference type="ChEBI" id="CHEBI:49786"/>
        <note>for nickel-dependent acireductone dioxygenase activity</note>
    </ligand>
</feature>
<feature type="binding site" evidence="8">
    <location>
        <position position="184"/>
    </location>
    <ligand>
        <name>Ni(2+)</name>
        <dbReference type="ChEBI" id="CHEBI:49786"/>
        <note>for nickel-dependent acireductone dioxygenase activity</note>
    </ligand>
</feature>
<dbReference type="GO" id="GO:0005506">
    <property type="term" value="F:iron ion binding"/>
    <property type="evidence" value="ECO:0007669"/>
    <property type="project" value="UniProtKB-UniRule"/>
</dbReference>
<feature type="binding site" evidence="8">
    <location>
        <position position="229"/>
    </location>
    <ligand>
        <name>Fe(2+)</name>
        <dbReference type="ChEBI" id="CHEBI:29033"/>
        <note>for iron-dependent acireductone dioxygenase activity</note>
    </ligand>
</feature>
<feature type="compositionally biased region" description="Basic and acidic residues" evidence="9">
    <location>
        <begin position="15"/>
        <end position="27"/>
    </location>
</feature>
<feature type="binding site" evidence="8">
    <location>
        <position position="186"/>
    </location>
    <ligand>
        <name>Ni(2+)</name>
        <dbReference type="ChEBI" id="CHEBI:49786"/>
        <note>for nickel-dependent acireductone dioxygenase activity</note>
    </ligand>
</feature>
<evidence type="ECO:0000256" key="3">
    <source>
        <dbReference type="ARBA" id="ARBA00022723"/>
    </source>
</evidence>
<dbReference type="InterPro" id="IPR004313">
    <property type="entry name" value="ARD"/>
</dbReference>
<dbReference type="CDD" id="cd02232">
    <property type="entry name" value="cupin_ARD"/>
    <property type="match status" value="1"/>
</dbReference>
<dbReference type="InterPro" id="IPR011051">
    <property type="entry name" value="RmlC_Cupin_sf"/>
</dbReference>
<keyword evidence="8" id="KW-0533">Nickel</keyword>
<evidence type="ECO:0000256" key="7">
    <source>
        <dbReference type="ARBA" id="ARBA00023242"/>
    </source>
</evidence>
<comment type="function">
    <text evidence="8">Catalyzes 2 different reactions between oxygen and the acireductone 1,2-dihydroxy-3-keto-5-methylthiopentene (DHK-MTPene) depending upon the metal bound in the active site. Fe-containing acireductone dioxygenase (Fe-ARD) produces formate and 2-keto-4-methylthiobutyrate (KMTB), the alpha-ketoacid precursor of methionine in the methionine recycle pathway. Ni-containing acireductone dioxygenase (Ni-ARD) produces methylthiopropionate, carbon monoxide and formate, and does not lie on the methionine recycle pathway.</text>
</comment>
<proteinExistence type="inferred from homology"/>
<comment type="catalytic activity">
    <reaction evidence="8">
        <text>1,2-dihydroxy-5-(methylsulfanyl)pent-1-en-3-one + O2 = 4-methylsulfanyl-2-oxobutanoate + formate + 2 H(+)</text>
        <dbReference type="Rhea" id="RHEA:24504"/>
        <dbReference type="ChEBI" id="CHEBI:15378"/>
        <dbReference type="ChEBI" id="CHEBI:15379"/>
        <dbReference type="ChEBI" id="CHEBI:15740"/>
        <dbReference type="ChEBI" id="CHEBI:16723"/>
        <dbReference type="ChEBI" id="CHEBI:49252"/>
        <dbReference type="EC" id="1.13.11.54"/>
    </reaction>
</comment>
<evidence type="ECO:0000256" key="9">
    <source>
        <dbReference type="SAM" id="MobiDB-lite"/>
    </source>
</evidence>
<dbReference type="GO" id="GO:0005634">
    <property type="term" value="C:nucleus"/>
    <property type="evidence" value="ECO:0007669"/>
    <property type="project" value="UniProtKB-SubCell"/>
</dbReference>
<accession>M8BRE6</accession>
<dbReference type="GO" id="GO:0005886">
    <property type="term" value="C:plasma membrane"/>
    <property type="evidence" value="ECO:0007669"/>
    <property type="project" value="UniProtKB-SubCell"/>
</dbReference>
<comment type="subcellular location">
    <subcellularLocation>
        <location evidence="1">Cell membrane</location>
        <topology evidence="1">Peripheral membrane protein</topology>
        <orientation evidence="1">Cytoplasmic side</orientation>
    </subcellularLocation>
    <subcellularLocation>
        <location evidence="8">Cytoplasm</location>
    </subcellularLocation>
    <subcellularLocation>
        <location evidence="8">Nucleus</location>
    </subcellularLocation>
</comment>
<reference evidence="10" key="1">
    <citation type="submission" date="2015-06" db="UniProtKB">
        <authorList>
            <consortium name="EnsemblPlants"/>
        </authorList>
    </citation>
    <scope>IDENTIFICATION</scope>
</reference>
<keyword evidence="4 8" id="KW-0223">Dioxygenase</keyword>
<dbReference type="GO" id="GO:0019509">
    <property type="term" value="P:L-methionine salvage from methylthioadenosine"/>
    <property type="evidence" value="ECO:0007669"/>
    <property type="project" value="UniProtKB-UniRule"/>
</dbReference>
<evidence type="ECO:0000256" key="5">
    <source>
        <dbReference type="ARBA" id="ARBA00023002"/>
    </source>
</evidence>
<dbReference type="EnsemblPlants" id="EMT24569">
    <property type="protein sequence ID" value="EMT24569"/>
    <property type="gene ID" value="F775_28079"/>
</dbReference>
<dbReference type="GO" id="GO:0005737">
    <property type="term" value="C:cytoplasm"/>
    <property type="evidence" value="ECO:0007669"/>
    <property type="project" value="UniProtKB-SubCell"/>
</dbReference>
<dbReference type="SUPFAM" id="SSF51182">
    <property type="entry name" value="RmlC-like cupins"/>
    <property type="match status" value="1"/>
</dbReference>
<dbReference type="InterPro" id="IPR027496">
    <property type="entry name" value="ARD_euk"/>
</dbReference>
<dbReference type="EC" id="1.13.11.53" evidence="8"/>
<dbReference type="AlphaFoldDB" id="M8BRE6"/>
<dbReference type="GO" id="GO:0016151">
    <property type="term" value="F:nickel cation binding"/>
    <property type="evidence" value="ECO:0007669"/>
    <property type="project" value="UniProtKB-UniRule"/>
</dbReference>
<dbReference type="HAMAP" id="MF_03154">
    <property type="entry name" value="Salvage_MtnD_euk"/>
    <property type="match status" value="1"/>
</dbReference>
<evidence type="ECO:0000256" key="6">
    <source>
        <dbReference type="ARBA" id="ARBA00023004"/>
    </source>
</evidence>
<feature type="binding site" evidence="8">
    <location>
        <position position="190"/>
    </location>
    <ligand>
        <name>Fe(2+)</name>
        <dbReference type="ChEBI" id="CHEBI:29033"/>
        <note>for iron-dependent acireductone dioxygenase activity</note>
    </ligand>
</feature>
<evidence type="ECO:0000313" key="10">
    <source>
        <dbReference type="EnsemblPlants" id="EMT24569"/>
    </source>
</evidence>
<comment type="pathway">
    <text evidence="8">Amino-acid biosynthesis; L-methionine biosynthesis via salvage pathway; L-methionine from S-methyl-5-thio-alpha-D-ribose 1-phosphate: step 5/6.</text>
</comment>
<organism evidence="10">
    <name type="scientific">Aegilops tauschii</name>
    <name type="common">Tausch's goatgrass</name>
    <name type="synonym">Aegilops squarrosa</name>
    <dbReference type="NCBI Taxonomy" id="37682"/>
    <lineage>
        <taxon>Eukaryota</taxon>
        <taxon>Viridiplantae</taxon>
        <taxon>Streptophyta</taxon>
        <taxon>Embryophyta</taxon>
        <taxon>Tracheophyta</taxon>
        <taxon>Spermatophyta</taxon>
        <taxon>Magnoliopsida</taxon>
        <taxon>Liliopsida</taxon>
        <taxon>Poales</taxon>
        <taxon>Poaceae</taxon>
        <taxon>BOP clade</taxon>
        <taxon>Pooideae</taxon>
        <taxon>Triticodae</taxon>
        <taxon>Triticeae</taxon>
        <taxon>Triticinae</taxon>
        <taxon>Aegilops</taxon>
    </lineage>
</organism>
<feature type="binding site" evidence="8">
    <location>
        <position position="186"/>
    </location>
    <ligand>
        <name>Fe(2+)</name>
        <dbReference type="ChEBI" id="CHEBI:29033"/>
        <note>for iron-dependent acireductone dioxygenase activity</note>
    </ligand>
</feature>
<dbReference type="EC" id="1.13.11.54" evidence="8"/>
<dbReference type="Pfam" id="PF03079">
    <property type="entry name" value="ARD"/>
    <property type="match status" value="1"/>
</dbReference>
<dbReference type="FunFam" id="2.60.120.10:FF:000031">
    <property type="entry name" value="1,2-dihydroxy-3-keto-5-methylthiopentene dioxygenase"/>
    <property type="match status" value="1"/>
</dbReference>
<dbReference type="GO" id="GO:0010308">
    <property type="term" value="F:acireductone dioxygenase (Ni2+-requiring) activity"/>
    <property type="evidence" value="ECO:0007669"/>
    <property type="project" value="UniProtKB-UniRule"/>
</dbReference>
<keyword evidence="2 8" id="KW-0963">Cytoplasm</keyword>
<dbReference type="PANTHER" id="PTHR23418">
    <property type="entry name" value="ACIREDUCTONE DIOXYGENASE"/>
    <property type="match status" value="1"/>
</dbReference>
<keyword evidence="7 8" id="KW-0539">Nucleus</keyword>
<comment type="catalytic activity">
    <reaction evidence="8">
        <text>1,2-dihydroxy-5-(methylsulfanyl)pent-1-en-3-one + O2 = 3-(methylsulfanyl)propanoate + CO + formate + 2 H(+)</text>
        <dbReference type="Rhea" id="RHEA:14161"/>
        <dbReference type="ChEBI" id="CHEBI:15378"/>
        <dbReference type="ChEBI" id="CHEBI:15379"/>
        <dbReference type="ChEBI" id="CHEBI:15740"/>
        <dbReference type="ChEBI" id="CHEBI:17245"/>
        <dbReference type="ChEBI" id="CHEBI:49016"/>
        <dbReference type="ChEBI" id="CHEBI:49252"/>
        <dbReference type="EC" id="1.13.11.53"/>
    </reaction>
</comment>
<dbReference type="UniPathway" id="UPA00904">
    <property type="reaction ID" value="UER00878"/>
</dbReference>
<evidence type="ECO:0000256" key="4">
    <source>
        <dbReference type="ARBA" id="ARBA00022964"/>
    </source>
</evidence>